<dbReference type="CDD" id="cd14014">
    <property type="entry name" value="STKc_PknB_like"/>
    <property type="match status" value="1"/>
</dbReference>
<dbReference type="Gene3D" id="3.40.50.300">
    <property type="entry name" value="P-loop containing nucleotide triphosphate hydrolases"/>
    <property type="match status" value="1"/>
</dbReference>
<dbReference type="PROSITE" id="PS50011">
    <property type="entry name" value="PROTEIN_KINASE_DOM"/>
    <property type="match status" value="1"/>
</dbReference>
<dbReference type="EMBL" id="JACJQH010000065">
    <property type="protein sequence ID" value="MBD2199693.1"/>
    <property type="molecule type" value="Genomic_DNA"/>
</dbReference>
<dbReference type="InterPro" id="IPR011009">
    <property type="entry name" value="Kinase-like_dom_sf"/>
</dbReference>
<dbReference type="SMART" id="SM00387">
    <property type="entry name" value="HATPase_c"/>
    <property type="match status" value="1"/>
</dbReference>
<accession>A0ABR8AIB5</accession>
<dbReference type="SUPFAM" id="SSF55781">
    <property type="entry name" value="GAF domain-like"/>
    <property type="match status" value="1"/>
</dbReference>
<reference evidence="8 9" key="1">
    <citation type="journal article" date="2020" name="ISME J.">
        <title>Comparative genomics reveals insights into cyanobacterial evolution and habitat adaptation.</title>
        <authorList>
            <person name="Chen M.Y."/>
            <person name="Teng W.K."/>
            <person name="Zhao L."/>
            <person name="Hu C.X."/>
            <person name="Zhou Y.K."/>
            <person name="Han B.P."/>
            <person name="Song L.R."/>
            <person name="Shu W.S."/>
        </authorList>
    </citation>
    <scope>NUCLEOTIDE SEQUENCE [LARGE SCALE GENOMIC DNA]</scope>
    <source>
        <strain evidence="8 9">FACHB-288</strain>
    </source>
</reference>
<dbReference type="PANTHER" id="PTHR43642:SF1">
    <property type="entry name" value="HYBRID SIGNAL TRANSDUCTION HISTIDINE KINASE G"/>
    <property type="match status" value="1"/>
</dbReference>
<dbReference type="SMART" id="SM00388">
    <property type="entry name" value="HisKA"/>
    <property type="match status" value="1"/>
</dbReference>
<sequence>MTRAASTYTNLFPEIPGYKIVEQLYVGSRTIVYQAVEELSQRQVVIKLLQQDYPSFSELLRFRNQYTIAKNLNISGVIRPDRLIPYRNSYALVMEDFGGVALSTYSRKHQLTLSDIIAIALQLADILHELYQHRVIHKDIKPANILIHPESQQVKLIDFSIASLLPKENEEIKHPNVLEGTLAYIAPEQTGRMNRGVDYRTDFYSLGVTLFELLTGQLPFASNDPLELVHSHIAKPAPRVDEINSQIPEAIAQIVAKLMCKNAEDRYQSALGLKHDLAICLEQLKQTGHIQQFIIGQRDICDRFSIPEKLYGREAEVQTLLDAFARVSNGTSELLLVAGFSGIGKTAVVNEVHKPIVRQRGYFIKGKFDQYNRNIPFSAFVQAFRDLMGQLLSESDTQLQAWKARILEALGENAQVIIDVIPELECILGIQPPVAELSGTAAQNRFNLLFQKFTQVFTTKEHPLVMFLDDLQWADAASLKLMQLLMSEREQGYLLLIGAYRDNEVFPGHPLMLTLNEVSKVKATINRITLASLSRTSLNQLVADMLKCAEVLAQPLAELVYQKTQGNPFFATQFLKTLHQEQFITFNIQAGHWQCNITQVREAALTNDVVEFMAKQLQKLPDETQNILKLAACIGNQFDLNTLAIVSEKLPQQVATDLWKGLQEGFILPISETYKFFQGDGLNDNYSDGITVVYKFLHDRVQQAAYSLIPQQEKQVVHLSIGRHLLNHTSAEQLEEQIFDIVNQLNIGCTLINDTLEQARLVELNLRAGQKAIATTAYDTATYCLKYACNLLPTDSWQTQYDLALACYSSAAEAAYLNTDLAQMETLAEIVLQQARNLLDAAKVYEIKIDAYTSQGEFTKAVTTGLNFLKSFGIEFPSQPNKQDFADFLQQTRQQLAGRSPDELLNLPVMTSPQFQALLRMLVQISGATYLASPSLYPLICCQQVQLSVTHGNIPASSFGYVVYGLLLCGVVGDIKTGYEFGQLALQLVDKFNNQEYAAKVLYMTSKFTVHWVKNAATTLQPLQEAYTLGLKVGALTYAGYSGYTYAFHAYFVGKELTALETECQAYSIGLANIKQQALLGYLHIVHQTVANLLGKCENPTKLVGTIFDEGVTLANLEKANDKTGLWHFHMCKVTLTYLFECHDQTFYHCQQAKLNAGGGTGMLNVPILYFYTALACFTQLSANSQPNELWALIADAKEKLQNWATYAPMNCQHRYDLICAEEQRVLGHPQQAIDFYDRAICLAQENGYILEQAIANELTAKFYLGWGKEKIAAVYMQEAYYCYARWGAKAKSNDLEHRYPHLLRPILQSVSQPMKLWESLTSTITQDISLNTSESSLGHSTNINNAIDIATMIKASQSLSATLQLDDLLHQLTKIILQNSGGDRCALICPNSEGEWQVVAIATPETTQLCSEPLDGNSNLPVKLIQYVKNTQQIVTIDNLKTDLPVIDEYLIRQQPKSLLCLPIISHGQLIGIVSLKNRSTSGVFTSDRIFVLNFLCTQAAISLENARLYQKAQTYAQKLEQSQLQIVQSEKMASLGNLVAGVAHEINNPIGFLNGSINNAQEYVQDLLDYIALYQQYHPDAAAPVQEKAQDIDLEYLSEDLPKLLNSMQGASDRIQSISTSLRTFSRADTEYKVRANLHEGINSTILILKYRLKANDSRPAIQVITEYGELPAIQCFPGQLNQVFMNILANAIDMFDEMAKTQSYQEIAAHPQKIAIRTAMLENQVLISIRDNGKGMSEDIKARIFDHLFTTKGVGKGTGLGLAIARQIVVEKHGGSLEVQSQLGKGSEFCIQLPIC</sequence>
<evidence type="ECO:0000256" key="3">
    <source>
        <dbReference type="ARBA" id="ARBA00022553"/>
    </source>
</evidence>
<dbReference type="SUPFAM" id="SSF56112">
    <property type="entry name" value="Protein kinase-like (PK-like)"/>
    <property type="match status" value="1"/>
</dbReference>
<dbReference type="PROSITE" id="PS50109">
    <property type="entry name" value="HIS_KIN"/>
    <property type="match status" value="1"/>
</dbReference>
<protein>
    <recommendedName>
        <fullName evidence="2">histidine kinase</fullName>
        <ecNumber evidence="2">2.7.13.3</ecNumber>
    </recommendedName>
</protein>
<dbReference type="RefSeq" id="WP_190549424.1">
    <property type="nucleotide sequence ID" value="NZ_CAWPNO010000101.1"/>
</dbReference>
<keyword evidence="4" id="KW-0808">Transferase</keyword>
<dbReference type="Gene3D" id="1.10.287.130">
    <property type="match status" value="1"/>
</dbReference>
<dbReference type="InterPro" id="IPR005467">
    <property type="entry name" value="His_kinase_dom"/>
</dbReference>
<gene>
    <name evidence="8" type="ORF">H6G24_30185</name>
</gene>
<dbReference type="EC" id="2.7.13.3" evidence="2"/>
<dbReference type="InterPro" id="IPR003594">
    <property type="entry name" value="HATPase_dom"/>
</dbReference>
<evidence type="ECO:0000313" key="9">
    <source>
        <dbReference type="Proteomes" id="UP000658514"/>
    </source>
</evidence>
<proteinExistence type="predicted"/>
<dbReference type="Pfam" id="PF13191">
    <property type="entry name" value="AAA_16"/>
    <property type="match status" value="1"/>
</dbReference>
<dbReference type="PRINTS" id="PR00344">
    <property type="entry name" value="BCTRLSENSOR"/>
</dbReference>
<dbReference type="Gene3D" id="1.10.510.10">
    <property type="entry name" value="Transferase(Phosphotransferase) domain 1"/>
    <property type="match status" value="1"/>
</dbReference>
<dbReference type="Pfam" id="PF02518">
    <property type="entry name" value="HATPase_c"/>
    <property type="match status" value="1"/>
</dbReference>
<dbReference type="InterPro" id="IPR027417">
    <property type="entry name" value="P-loop_NTPase"/>
</dbReference>
<evidence type="ECO:0000256" key="5">
    <source>
        <dbReference type="ARBA" id="ARBA00023012"/>
    </source>
</evidence>
<evidence type="ECO:0000256" key="1">
    <source>
        <dbReference type="ARBA" id="ARBA00000085"/>
    </source>
</evidence>
<dbReference type="Pfam" id="PF01590">
    <property type="entry name" value="GAF"/>
    <property type="match status" value="1"/>
</dbReference>
<name>A0ABR8AIB5_9CYAN</name>
<evidence type="ECO:0000259" key="6">
    <source>
        <dbReference type="PROSITE" id="PS50011"/>
    </source>
</evidence>
<dbReference type="InterPro" id="IPR004358">
    <property type="entry name" value="Sig_transdc_His_kin-like_C"/>
</dbReference>
<dbReference type="InterPro" id="IPR000719">
    <property type="entry name" value="Prot_kinase_dom"/>
</dbReference>
<dbReference type="SUPFAM" id="SSF55874">
    <property type="entry name" value="ATPase domain of HSP90 chaperone/DNA topoisomerase II/histidine kinase"/>
    <property type="match status" value="1"/>
</dbReference>
<dbReference type="CDD" id="cd00082">
    <property type="entry name" value="HisKA"/>
    <property type="match status" value="1"/>
</dbReference>
<dbReference type="PANTHER" id="PTHR43642">
    <property type="entry name" value="HYBRID SIGNAL TRANSDUCTION HISTIDINE KINASE G"/>
    <property type="match status" value="1"/>
</dbReference>
<feature type="domain" description="Histidine kinase" evidence="7">
    <location>
        <begin position="1543"/>
        <end position="1799"/>
    </location>
</feature>
<dbReference type="Gene3D" id="3.30.450.40">
    <property type="match status" value="1"/>
</dbReference>
<keyword evidence="3" id="KW-0597">Phosphoprotein</keyword>
<dbReference type="InterPro" id="IPR036890">
    <property type="entry name" value="HATPase_C_sf"/>
</dbReference>
<dbReference type="SMART" id="SM00220">
    <property type="entry name" value="S_TKc"/>
    <property type="match status" value="1"/>
</dbReference>
<keyword evidence="5" id="KW-0902">Two-component regulatory system</keyword>
<dbReference type="InterPro" id="IPR008271">
    <property type="entry name" value="Ser/Thr_kinase_AS"/>
</dbReference>
<comment type="caution">
    <text evidence="8">The sequence shown here is derived from an EMBL/GenBank/DDBJ whole genome shotgun (WGS) entry which is preliminary data.</text>
</comment>
<dbReference type="Gene3D" id="3.30.565.10">
    <property type="entry name" value="Histidine kinase-like ATPase, C-terminal domain"/>
    <property type="match status" value="1"/>
</dbReference>
<keyword evidence="4" id="KW-0418">Kinase</keyword>
<dbReference type="InterPro" id="IPR029016">
    <property type="entry name" value="GAF-like_dom_sf"/>
</dbReference>
<comment type="catalytic activity">
    <reaction evidence="1">
        <text>ATP + protein L-histidine = ADP + protein N-phospho-L-histidine.</text>
        <dbReference type="EC" id="2.7.13.3"/>
    </reaction>
</comment>
<dbReference type="SUPFAM" id="SSF47384">
    <property type="entry name" value="Homodimeric domain of signal transducing histidine kinase"/>
    <property type="match status" value="1"/>
</dbReference>
<dbReference type="SUPFAM" id="SSF52540">
    <property type="entry name" value="P-loop containing nucleoside triphosphate hydrolases"/>
    <property type="match status" value="1"/>
</dbReference>
<dbReference type="InterPro" id="IPR036097">
    <property type="entry name" value="HisK_dim/P_sf"/>
</dbReference>
<dbReference type="PROSITE" id="PS00108">
    <property type="entry name" value="PROTEIN_KINASE_ST"/>
    <property type="match status" value="1"/>
</dbReference>
<evidence type="ECO:0000256" key="2">
    <source>
        <dbReference type="ARBA" id="ARBA00012438"/>
    </source>
</evidence>
<evidence type="ECO:0000313" key="8">
    <source>
        <dbReference type="EMBL" id="MBD2199693.1"/>
    </source>
</evidence>
<dbReference type="Proteomes" id="UP000658514">
    <property type="component" value="Unassembled WGS sequence"/>
</dbReference>
<dbReference type="SMART" id="SM00065">
    <property type="entry name" value="GAF"/>
    <property type="match status" value="1"/>
</dbReference>
<evidence type="ECO:0000256" key="4">
    <source>
        <dbReference type="ARBA" id="ARBA00022777"/>
    </source>
</evidence>
<dbReference type="InterPro" id="IPR041664">
    <property type="entry name" value="AAA_16"/>
</dbReference>
<dbReference type="InterPro" id="IPR003018">
    <property type="entry name" value="GAF"/>
</dbReference>
<feature type="domain" description="Protein kinase" evidence="6">
    <location>
        <begin position="18"/>
        <end position="278"/>
    </location>
</feature>
<evidence type="ECO:0000259" key="7">
    <source>
        <dbReference type="PROSITE" id="PS50109"/>
    </source>
</evidence>
<dbReference type="InterPro" id="IPR003661">
    <property type="entry name" value="HisK_dim/P_dom"/>
</dbReference>
<dbReference type="Pfam" id="PF00069">
    <property type="entry name" value="Pkinase"/>
    <property type="match status" value="1"/>
</dbReference>
<keyword evidence="9" id="KW-1185">Reference proteome</keyword>
<organism evidence="8 9">
    <name type="scientific">Calothrix parietina FACHB-288</name>
    <dbReference type="NCBI Taxonomy" id="2692896"/>
    <lineage>
        <taxon>Bacteria</taxon>
        <taxon>Bacillati</taxon>
        <taxon>Cyanobacteriota</taxon>
        <taxon>Cyanophyceae</taxon>
        <taxon>Nostocales</taxon>
        <taxon>Calotrichaceae</taxon>
        <taxon>Calothrix</taxon>
    </lineage>
</organism>
<dbReference type="InterPro" id="IPR053159">
    <property type="entry name" value="Hybrid_Histidine_Kinase"/>
</dbReference>